<accession>A0A0C9WZQ8</accession>
<evidence type="ECO:0000313" key="2">
    <source>
        <dbReference type="EMBL" id="KIJ98365.1"/>
    </source>
</evidence>
<organism evidence="2 3">
    <name type="scientific">Laccaria amethystina LaAM-08-1</name>
    <dbReference type="NCBI Taxonomy" id="1095629"/>
    <lineage>
        <taxon>Eukaryota</taxon>
        <taxon>Fungi</taxon>
        <taxon>Dikarya</taxon>
        <taxon>Basidiomycota</taxon>
        <taxon>Agaricomycotina</taxon>
        <taxon>Agaricomycetes</taxon>
        <taxon>Agaricomycetidae</taxon>
        <taxon>Agaricales</taxon>
        <taxon>Agaricineae</taxon>
        <taxon>Hydnangiaceae</taxon>
        <taxon>Laccaria</taxon>
    </lineage>
</organism>
<dbReference type="EMBL" id="KN838671">
    <property type="protein sequence ID" value="KIJ98365.1"/>
    <property type="molecule type" value="Genomic_DNA"/>
</dbReference>
<dbReference type="AlphaFoldDB" id="A0A0C9WZQ8"/>
<name>A0A0C9WZQ8_9AGAR</name>
<feature type="region of interest" description="Disordered" evidence="1">
    <location>
        <begin position="56"/>
        <end position="95"/>
    </location>
</feature>
<proteinExistence type="predicted"/>
<dbReference type="Proteomes" id="UP000054477">
    <property type="component" value="Unassembled WGS sequence"/>
</dbReference>
<sequence>MFRQTQETSFVVGFLTNPSGHSSTCLPRQHPVRSALRTGRASSCPPELTRRVRFADLPTDDSDASPRMPPTHKLPRISLEPSPAQGSQHSYEPSPFSCQHSIEWAFSQTSRRHSFPPYSQSSYYTGNASRGRLAYPQAVDLNASPSMPLTPKLPHATLPPSPVQALNYPSETDSKFTMELDSGGHGWVVSAVMGNSTLDLLLGISYQLEIDHSYGLNKPITELTLRITTSDEQAFPANYRQLCNVVHQVIQHYSKHLTSITVSLPRDCPMGLSPSSYYRSSSVDLGSLRKFVWAGPLDLLPNSLKCLPFRTVEQLSLSRCKISIPDCLEILSYSPRVKELKLKELADVPSIIGHRRQGEVVLDQLTSLTLTSSIDHRTLFAAIKVDQLRTAYLSSSSYHAVKLPSSIPWGKMTLLTVDAPSVDVGLVDSVMTKLDDRLEGTRQISVIVNNRCIVKHGRRSSVALLPLDSPVHDLRAI</sequence>
<protein>
    <submittedName>
        <fullName evidence="2">Unplaced genomic scaffold K443scaffold_136, whole genome shotgun sequence</fullName>
    </submittedName>
</protein>
<reference evidence="3" key="2">
    <citation type="submission" date="2015-01" db="EMBL/GenBank/DDBJ databases">
        <title>Evolutionary Origins and Diversification of the Mycorrhizal Mutualists.</title>
        <authorList>
            <consortium name="DOE Joint Genome Institute"/>
            <consortium name="Mycorrhizal Genomics Consortium"/>
            <person name="Kohler A."/>
            <person name="Kuo A."/>
            <person name="Nagy L.G."/>
            <person name="Floudas D."/>
            <person name="Copeland A."/>
            <person name="Barry K.W."/>
            <person name="Cichocki N."/>
            <person name="Veneault-Fourrey C."/>
            <person name="LaButti K."/>
            <person name="Lindquist E.A."/>
            <person name="Lipzen A."/>
            <person name="Lundell T."/>
            <person name="Morin E."/>
            <person name="Murat C."/>
            <person name="Riley R."/>
            <person name="Ohm R."/>
            <person name="Sun H."/>
            <person name="Tunlid A."/>
            <person name="Henrissat B."/>
            <person name="Grigoriev I.V."/>
            <person name="Hibbett D.S."/>
            <person name="Martin F."/>
        </authorList>
    </citation>
    <scope>NUCLEOTIDE SEQUENCE [LARGE SCALE GENOMIC DNA]</scope>
    <source>
        <strain evidence="3">LaAM-08-1</strain>
    </source>
</reference>
<keyword evidence="3" id="KW-1185">Reference proteome</keyword>
<feature type="compositionally biased region" description="Polar residues" evidence="1">
    <location>
        <begin position="84"/>
        <end position="95"/>
    </location>
</feature>
<gene>
    <name evidence="2" type="ORF">K443DRAFT_680878</name>
</gene>
<reference evidence="2 3" key="1">
    <citation type="submission" date="2014-04" db="EMBL/GenBank/DDBJ databases">
        <authorList>
            <consortium name="DOE Joint Genome Institute"/>
            <person name="Kuo A."/>
            <person name="Kohler A."/>
            <person name="Nagy L.G."/>
            <person name="Floudas D."/>
            <person name="Copeland A."/>
            <person name="Barry K.W."/>
            <person name="Cichocki N."/>
            <person name="Veneault-Fourrey C."/>
            <person name="LaButti K."/>
            <person name="Lindquist E.A."/>
            <person name="Lipzen A."/>
            <person name="Lundell T."/>
            <person name="Morin E."/>
            <person name="Murat C."/>
            <person name="Sun H."/>
            <person name="Tunlid A."/>
            <person name="Henrissat B."/>
            <person name="Grigoriev I.V."/>
            <person name="Hibbett D.S."/>
            <person name="Martin F."/>
            <person name="Nordberg H.P."/>
            <person name="Cantor M.N."/>
            <person name="Hua S.X."/>
        </authorList>
    </citation>
    <scope>NUCLEOTIDE SEQUENCE [LARGE SCALE GENOMIC DNA]</scope>
    <source>
        <strain evidence="2 3">LaAM-08-1</strain>
    </source>
</reference>
<evidence type="ECO:0000256" key="1">
    <source>
        <dbReference type="SAM" id="MobiDB-lite"/>
    </source>
</evidence>
<dbReference type="HOGENOM" id="CLU_572461_0_0_1"/>
<evidence type="ECO:0000313" key="3">
    <source>
        <dbReference type="Proteomes" id="UP000054477"/>
    </source>
</evidence>